<feature type="domain" description="SnoaL-like" evidence="1">
    <location>
        <begin position="23"/>
        <end position="166"/>
    </location>
</feature>
<accession>A0ABT2TND0</accession>
<comment type="caution">
    <text evidence="2">The sequence shown here is derived from an EMBL/GenBank/DDBJ whole genome shotgun (WGS) entry which is preliminary data.</text>
</comment>
<keyword evidence="3" id="KW-1185">Reference proteome</keyword>
<dbReference type="RefSeq" id="WP_262591489.1">
    <property type="nucleotide sequence ID" value="NZ_JAOQJQ010000010.1"/>
</dbReference>
<reference evidence="2 3" key="1">
    <citation type="journal article" date="2021" name="ISME Commun">
        <title>Automated analysis of genomic sequences facilitates high-throughput and comprehensive description of bacteria.</title>
        <authorList>
            <person name="Hitch T.C.A."/>
        </authorList>
    </citation>
    <scope>NUCLEOTIDE SEQUENCE [LARGE SCALE GENOMIC DNA]</scope>
    <source>
        <strain evidence="2 3">Sanger_109</strain>
    </source>
</reference>
<dbReference type="Proteomes" id="UP001652442">
    <property type="component" value="Unassembled WGS sequence"/>
</dbReference>
<evidence type="ECO:0000259" key="1">
    <source>
        <dbReference type="Pfam" id="PF13577"/>
    </source>
</evidence>
<evidence type="ECO:0000313" key="3">
    <source>
        <dbReference type="Proteomes" id="UP001652442"/>
    </source>
</evidence>
<dbReference type="SUPFAM" id="SSF54427">
    <property type="entry name" value="NTF2-like"/>
    <property type="match status" value="1"/>
</dbReference>
<dbReference type="Gene3D" id="3.10.450.50">
    <property type="match status" value="1"/>
</dbReference>
<dbReference type="Pfam" id="PF13577">
    <property type="entry name" value="SnoaL_4"/>
    <property type="match status" value="1"/>
</dbReference>
<organism evidence="2 3">
    <name type="scientific">Brotonthovivens ammoniilytica</name>
    <dbReference type="NCBI Taxonomy" id="2981725"/>
    <lineage>
        <taxon>Bacteria</taxon>
        <taxon>Bacillati</taxon>
        <taxon>Bacillota</taxon>
        <taxon>Clostridia</taxon>
        <taxon>Lachnospirales</taxon>
        <taxon>Lachnospiraceae</taxon>
        <taxon>Brotonthovivens</taxon>
    </lineage>
</organism>
<name>A0ABT2TND0_9FIRM</name>
<proteinExistence type="predicted"/>
<gene>
    <name evidence="2" type="ORF">OCV88_15590</name>
</gene>
<protein>
    <submittedName>
        <fullName evidence="2">Nuclear transport factor 2 family protein</fullName>
    </submittedName>
</protein>
<dbReference type="InterPro" id="IPR032710">
    <property type="entry name" value="NTF2-like_dom_sf"/>
</dbReference>
<dbReference type="InterPro" id="IPR037401">
    <property type="entry name" value="SnoaL-like"/>
</dbReference>
<evidence type="ECO:0000313" key="2">
    <source>
        <dbReference type="EMBL" id="MCU6763729.1"/>
    </source>
</evidence>
<dbReference type="EMBL" id="JAOQJQ010000010">
    <property type="protein sequence ID" value="MCU6763729.1"/>
    <property type="molecule type" value="Genomic_DNA"/>
</dbReference>
<sequence length="270" mass="31613">MTVEERLERLEKELRITKHELARAQAVTEIANTMARYNYYHSGGRQRECLDQFAMRTPGVAIEIAMWGQYHGPEGLYENYVEGIARHEEAAGDGRKGWYCEHPIYNPLIEVAADGKTAKAEWQTFGPETAKANPADPACEYDPNWMYGKFQADFILENGHWKIWHLQVMPDIMCPTCEPFTKQKPHDDFIPEDMPGFGDRVKSFCEEYDVNKVRKFWPQPPEAYDTFEGSRMHALHKPTKEDQIEYSYQYNDFTLEEYMAYLEAKDPWKE</sequence>